<sequence length="196" mass="22465">MINIPLDRLTYSNNFLSEKECEIIRDYVIKNESILMNLGEDTYSGIYTHNQKGSLTGRYVYYNCLNIDVLSSILRPKIKRLIKLFDSDESLYIQCWINTIRYGENICEHKHIGADETHVYASGNIFISGDTNPGTNFHFPNKIKNFKNKPGVMQLFHPSITHGVKTYLNNDVRISIAFDIGNAKMFDDGGVMVKLK</sequence>
<keyword evidence="2" id="KW-1185">Reference proteome</keyword>
<name>A0A6M2ZI03_9CAUD</name>
<dbReference type="Proteomes" id="UP000515683">
    <property type="component" value="Segment"/>
</dbReference>
<evidence type="ECO:0000313" key="1">
    <source>
        <dbReference type="EMBL" id="QFG06433.1"/>
    </source>
</evidence>
<evidence type="ECO:0000313" key="2">
    <source>
        <dbReference type="Proteomes" id="UP000515683"/>
    </source>
</evidence>
<gene>
    <name evidence="1" type="ORF">SSCSM1_170</name>
</gene>
<organism evidence="1 2">
    <name type="scientific">Synechococcus phage S-SCSM1</name>
    <dbReference type="NCBI Taxonomy" id="2588487"/>
    <lineage>
        <taxon>Viruses</taxon>
        <taxon>Duplodnaviria</taxon>
        <taxon>Heunggongvirae</taxon>
        <taxon>Uroviricota</taxon>
        <taxon>Caudoviricetes</taxon>
        <taxon>Pantevenvirales</taxon>
        <taxon>Kyanoviridae</taxon>
        <taxon>Zhoulongquanvirus</taxon>
        <taxon>Zhoulongquanvirus esscess</taxon>
    </lineage>
</organism>
<reference evidence="1" key="1">
    <citation type="submission" date="2019-04" db="EMBL/GenBank/DDBJ databases">
        <title>Genomic and proteomic characterization of cyanophage S-SCSM1 provides new insights into understanding the viral gene diversity and phage-host interactions.</title>
        <authorList>
            <person name="Wang Q."/>
            <person name="Xu Y."/>
            <person name="Jiao N."/>
            <person name="Zhang R."/>
        </authorList>
    </citation>
    <scope>NUCLEOTIDE SEQUENCE [LARGE SCALE GENOMIC DNA]</scope>
</reference>
<dbReference type="Gene3D" id="2.60.120.620">
    <property type="entry name" value="q2cbj1_9rhob like domain"/>
    <property type="match status" value="1"/>
</dbReference>
<protein>
    <submittedName>
        <fullName evidence="1">2OG-Fe(II) oxygenase superfamily protein</fullName>
    </submittedName>
</protein>
<proteinExistence type="predicted"/>
<dbReference type="EMBL" id="MK867354">
    <property type="protein sequence ID" value="QFG06433.1"/>
    <property type="molecule type" value="Genomic_DNA"/>
</dbReference>
<accession>A0A6M2ZI03</accession>